<reference evidence="2" key="1">
    <citation type="submission" date="2023-08" db="EMBL/GenBank/DDBJ databases">
        <authorList>
            <person name="Audoor S."/>
            <person name="Bilcke G."/>
        </authorList>
    </citation>
    <scope>NUCLEOTIDE SEQUENCE</scope>
</reference>
<dbReference type="AlphaFoldDB" id="A0AAD2G8L9"/>
<feature type="compositionally biased region" description="Acidic residues" evidence="1">
    <location>
        <begin position="53"/>
        <end position="75"/>
    </location>
</feature>
<protein>
    <submittedName>
        <fullName evidence="2">Uncharacterized protein</fullName>
    </submittedName>
</protein>
<proteinExistence type="predicted"/>
<comment type="caution">
    <text evidence="2">The sequence shown here is derived from an EMBL/GenBank/DDBJ whole genome shotgun (WGS) entry which is preliminary data.</text>
</comment>
<dbReference type="Proteomes" id="UP001295423">
    <property type="component" value="Unassembled WGS sequence"/>
</dbReference>
<keyword evidence="3" id="KW-1185">Reference proteome</keyword>
<evidence type="ECO:0000313" key="3">
    <source>
        <dbReference type="Proteomes" id="UP001295423"/>
    </source>
</evidence>
<evidence type="ECO:0000313" key="2">
    <source>
        <dbReference type="EMBL" id="CAJ1965645.1"/>
    </source>
</evidence>
<sequence length="174" mass="19558">MASSSSIPNIDNPTPRQNHFIDELIKTQTKALEAVSITDPVLDCSVAEVVPDDDDSTVEILLDDDDDDDESDVDTETQRTDEKKVSGKGGDDSKTAQYVRLTKKEREALHWVTMEYGAARDRLAPGRSRLAKGAMDLLKEQARSKFNLPPQWNPSNETVWSKLKRRLQYSIPLL</sequence>
<feature type="compositionally biased region" description="Basic and acidic residues" evidence="1">
    <location>
        <begin position="76"/>
        <end position="94"/>
    </location>
</feature>
<evidence type="ECO:0000256" key="1">
    <source>
        <dbReference type="SAM" id="MobiDB-lite"/>
    </source>
</evidence>
<gene>
    <name evidence="2" type="ORF">CYCCA115_LOCUS21238</name>
</gene>
<organism evidence="2 3">
    <name type="scientific">Cylindrotheca closterium</name>
    <dbReference type="NCBI Taxonomy" id="2856"/>
    <lineage>
        <taxon>Eukaryota</taxon>
        <taxon>Sar</taxon>
        <taxon>Stramenopiles</taxon>
        <taxon>Ochrophyta</taxon>
        <taxon>Bacillariophyta</taxon>
        <taxon>Bacillariophyceae</taxon>
        <taxon>Bacillariophycidae</taxon>
        <taxon>Bacillariales</taxon>
        <taxon>Bacillariaceae</taxon>
        <taxon>Cylindrotheca</taxon>
    </lineage>
</organism>
<dbReference type="EMBL" id="CAKOGP040002214">
    <property type="protein sequence ID" value="CAJ1965645.1"/>
    <property type="molecule type" value="Genomic_DNA"/>
</dbReference>
<feature type="region of interest" description="Disordered" evidence="1">
    <location>
        <begin position="53"/>
        <end position="95"/>
    </location>
</feature>
<accession>A0AAD2G8L9</accession>
<name>A0AAD2G8L9_9STRA</name>